<comment type="caution">
    <text evidence="1">The sequence shown here is derived from an EMBL/GenBank/DDBJ whole genome shotgun (WGS) entry which is preliminary data.</text>
</comment>
<dbReference type="EMBL" id="SPHZ02000007">
    <property type="protein sequence ID" value="KAF0905128.1"/>
    <property type="molecule type" value="Genomic_DNA"/>
</dbReference>
<protein>
    <submittedName>
        <fullName evidence="1">Uncharacterized protein</fullName>
    </submittedName>
</protein>
<accession>A0A6G1CXD2</accession>
<dbReference type="Proteomes" id="UP000479710">
    <property type="component" value="Unassembled WGS sequence"/>
</dbReference>
<keyword evidence="2" id="KW-1185">Reference proteome</keyword>
<evidence type="ECO:0000313" key="1">
    <source>
        <dbReference type="EMBL" id="KAF0905128.1"/>
    </source>
</evidence>
<gene>
    <name evidence="1" type="ORF">E2562_000925</name>
</gene>
<reference evidence="1 2" key="1">
    <citation type="submission" date="2019-11" db="EMBL/GenBank/DDBJ databases">
        <title>Whole genome sequence of Oryza granulata.</title>
        <authorList>
            <person name="Li W."/>
        </authorList>
    </citation>
    <scope>NUCLEOTIDE SEQUENCE [LARGE SCALE GENOMIC DNA]</scope>
    <source>
        <strain evidence="2">cv. Menghai</strain>
        <tissue evidence="1">Leaf</tissue>
    </source>
</reference>
<sequence>MSSSASGAVIVGASGCQSDAGLGEPLLTNGAGGVHEGSPRAAASLAVADVVGKNNANGGRYWVDVDQQLAPDAAAAVEDVESAGDGGRPLLLYRRLKVKSFLLHPYSLT</sequence>
<organism evidence="1 2">
    <name type="scientific">Oryza meyeriana var. granulata</name>
    <dbReference type="NCBI Taxonomy" id="110450"/>
    <lineage>
        <taxon>Eukaryota</taxon>
        <taxon>Viridiplantae</taxon>
        <taxon>Streptophyta</taxon>
        <taxon>Embryophyta</taxon>
        <taxon>Tracheophyta</taxon>
        <taxon>Spermatophyta</taxon>
        <taxon>Magnoliopsida</taxon>
        <taxon>Liliopsida</taxon>
        <taxon>Poales</taxon>
        <taxon>Poaceae</taxon>
        <taxon>BOP clade</taxon>
        <taxon>Oryzoideae</taxon>
        <taxon>Oryzeae</taxon>
        <taxon>Oryzinae</taxon>
        <taxon>Oryza</taxon>
        <taxon>Oryza meyeriana</taxon>
    </lineage>
</organism>
<dbReference type="AlphaFoldDB" id="A0A6G1CXD2"/>
<proteinExistence type="predicted"/>
<evidence type="ECO:0000313" key="2">
    <source>
        <dbReference type="Proteomes" id="UP000479710"/>
    </source>
</evidence>
<name>A0A6G1CXD2_9ORYZ</name>